<evidence type="ECO:0000313" key="2">
    <source>
        <dbReference type="Proteomes" id="UP000310158"/>
    </source>
</evidence>
<accession>A0A4S4LWD1</accession>
<sequence>MQDATGSSQRTVTSSTVSSLGRVSNYYIELFVLLSEDPASYARSSSIHDPSSPFLVTNYVPPTSAADTHLPQPSGSHV</sequence>
<reference evidence="1 2" key="1">
    <citation type="submission" date="2019-02" db="EMBL/GenBank/DDBJ databases">
        <title>Genome sequencing of the rare red list fungi Bondarzewia mesenterica.</title>
        <authorList>
            <person name="Buettner E."/>
            <person name="Kellner H."/>
        </authorList>
    </citation>
    <scope>NUCLEOTIDE SEQUENCE [LARGE SCALE GENOMIC DNA]</scope>
    <source>
        <strain evidence="1 2">DSM 108281</strain>
    </source>
</reference>
<proteinExistence type="predicted"/>
<protein>
    <submittedName>
        <fullName evidence="1">Uncharacterized protein</fullName>
    </submittedName>
</protein>
<comment type="caution">
    <text evidence="1">The sequence shown here is derived from an EMBL/GenBank/DDBJ whole genome shotgun (WGS) entry which is preliminary data.</text>
</comment>
<organism evidence="1 2">
    <name type="scientific">Bondarzewia mesenterica</name>
    <dbReference type="NCBI Taxonomy" id="1095465"/>
    <lineage>
        <taxon>Eukaryota</taxon>
        <taxon>Fungi</taxon>
        <taxon>Dikarya</taxon>
        <taxon>Basidiomycota</taxon>
        <taxon>Agaricomycotina</taxon>
        <taxon>Agaricomycetes</taxon>
        <taxon>Russulales</taxon>
        <taxon>Bondarzewiaceae</taxon>
        <taxon>Bondarzewia</taxon>
    </lineage>
</organism>
<dbReference type="EMBL" id="SGPL01000138">
    <property type="protein sequence ID" value="THH16894.1"/>
    <property type="molecule type" value="Genomic_DNA"/>
</dbReference>
<name>A0A4S4LWD1_9AGAM</name>
<gene>
    <name evidence="1" type="ORF">EW146_g3824</name>
</gene>
<dbReference type="AlphaFoldDB" id="A0A4S4LWD1"/>
<keyword evidence="2" id="KW-1185">Reference proteome</keyword>
<evidence type="ECO:0000313" key="1">
    <source>
        <dbReference type="EMBL" id="THH16894.1"/>
    </source>
</evidence>
<dbReference type="Proteomes" id="UP000310158">
    <property type="component" value="Unassembled WGS sequence"/>
</dbReference>